<sequence length="73" mass="8248">MYSRGQLVHFSLIALLDTAEKVVIPITSHYSSIIRSSCWLDKMLIIFCVIAGKIIIINIIIIDEIPSTLHPIR</sequence>
<feature type="transmembrane region" description="Helical" evidence="1">
    <location>
        <begin position="43"/>
        <end position="62"/>
    </location>
</feature>
<evidence type="ECO:0000313" key="2">
    <source>
        <dbReference type="EMBL" id="VDM71872.1"/>
    </source>
</evidence>
<evidence type="ECO:0000313" key="3">
    <source>
        <dbReference type="Proteomes" id="UP000270094"/>
    </source>
</evidence>
<dbReference type="EMBL" id="UYYB01022503">
    <property type="protein sequence ID" value="VDM71872.1"/>
    <property type="molecule type" value="Genomic_DNA"/>
</dbReference>
<dbReference type="AlphaFoldDB" id="A0A3P7KXA9"/>
<keyword evidence="1" id="KW-0472">Membrane</keyword>
<proteinExistence type="predicted"/>
<name>A0A3P7KXA9_STRVU</name>
<organism evidence="2 3">
    <name type="scientific">Strongylus vulgaris</name>
    <name type="common">Blood worm</name>
    <dbReference type="NCBI Taxonomy" id="40348"/>
    <lineage>
        <taxon>Eukaryota</taxon>
        <taxon>Metazoa</taxon>
        <taxon>Ecdysozoa</taxon>
        <taxon>Nematoda</taxon>
        <taxon>Chromadorea</taxon>
        <taxon>Rhabditida</taxon>
        <taxon>Rhabditina</taxon>
        <taxon>Rhabditomorpha</taxon>
        <taxon>Strongyloidea</taxon>
        <taxon>Strongylidae</taxon>
        <taxon>Strongylus</taxon>
    </lineage>
</organism>
<protein>
    <submittedName>
        <fullName evidence="2">Uncharacterized protein</fullName>
    </submittedName>
</protein>
<keyword evidence="1" id="KW-1133">Transmembrane helix</keyword>
<keyword evidence="3" id="KW-1185">Reference proteome</keyword>
<reference evidence="2 3" key="1">
    <citation type="submission" date="2018-11" db="EMBL/GenBank/DDBJ databases">
        <authorList>
            <consortium name="Pathogen Informatics"/>
        </authorList>
    </citation>
    <scope>NUCLEOTIDE SEQUENCE [LARGE SCALE GENOMIC DNA]</scope>
</reference>
<gene>
    <name evidence="2" type="ORF">SVUK_LOCUS6870</name>
</gene>
<dbReference type="Proteomes" id="UP000270094">
    <property type="component" value="Unassembled WGS sequence"/>
</dbReference>
<evidence type="ECO:0000256" key="1">
    <source>
        <dbReference type="SAM" id="Phobius"/>
    </source>
</evidence>
<accession>A0A3P7KXA9</accession>
<keyword evidence="1" id="KW-0812">Transmembrane</keyword>